<evidence type="ECO:0000256" key="2">
    <source>
        <dbReference type="ARBA" id="ARBA00022803"/>
    </source>
</evidence>
<sequence>MKKLKKIEKKIIFGALFCVFTGAVSFAQSESSLAFQMQNAYDSGFYPGVVLYADQILSSESKSVYEAKAMVFKGESLFKMGRIKDSLEILSAAEKSAKNSPELNSARCFWTGRGLFELNKNDAALPYFYKSAEILKNAGLEKKSVYSQAILYSGKTLVRLKKFETATECFEYVVQNGKNFSSGEYEETCVNFFENCVRAGNPKKCEEYFIQLEKLGQIEKIDFSQEAKYRILLAYGQALENLGKFSDCYDCYVKVLTEGPSSLAALAMQKAYLVSSAHQNQIKKDPAEVIEKAELLKKEKPELVSEFWTRLAIDAFNSKKYEKSLSYFKNAEKNNSVQLKQLALLYSAEINLLTSKEDLKTAAKNSLEIINSGWNECGFEKEKFYYSDAIAAKTRYFGLSEDWENSLKTAQSQILKENSSAAKKTLVYWVALSEYSLKNYEGALNFLNSENYSDDEFLFLKARIFAKMGKSSDADSIFYALAKKGFLDNDGRLDYIRTLLNAGQLVSTVEQAENAHGSESDYMKALALFNQKNWPEAEKYFEKSISDKKFDSKYSNLAKFYLGYSQYQLGKYKNALENLESFVKNSGENALNFQALATAAKCAAQIQNYPEAEKNARNALASSKNQEQKNESVLLLAGIYSDSKKYDEAIKLLKSYSSEKNSFGFECRYLMAQFFVQNKNFAQADRTYSELSEEKNAGLLAEESAFRRGELFYVNENYEKSAQLFESYLKKYQSGKFYPAALYFEADSLLKIGRTEKASLYFMEIVEKSENSSYKYDSEKKLIEIYRSQKKYSQALKIADKMLLEYGNQAEKDGVSSLKRELQALNSGADKEIFEKEQEYESAGGSKTKNGRKIGTELAKIYFEKPQQKKAENLAWELFEIQKNNGDEIELAGKNAVLLADILRSQNKNAESANMFLAAAEFGRKCGNSEIAERSLYGAAEAFDAAGKKADALSTARTLINLYPKSQYAADVQRIVNLNEN</sequence>
<organism evidence="4 5">
    <name type="scientific">Treponema berlinense</name>
    <dbReference type="NCBI Taxonomy" id="225004"/>
    <lineage>
        <taxon>Bacteria</taxon>
        <taxon>Pseudomonadati</taxon>
        <taxon>Spirochaetota</taxon>
        <taxon>Spirochaetia</taxon>
        <taxon>Spirochaetales</taxon>
        <taxon>Treponemataceae</taxon>
        <taxon>Treponema</taxon>
    </lineage>
</organism>
<dbReference type="SUPFAM" id="SSF48452">
    <property type="entry name" value="TPR-like"/>
    <property type="match status" value="2"/>
</dbReference>
<feature type="chain" id="PRO_5012797988" evidence="3">
    <location>
        <begin position="28"/>
        <end position="981"/>
    </location>
</feature>
<accession>A0A1T4M9F9</accession>
<dbReference type="InterPro" id="IPR011990">
    <property type="entry name" value="TPR-like_helical_dom_sf"/>
</dbReference>
<protein>
    <submittedName>
        <fullName evidence="4">Tetratricopeptide repeat-containing protein</fullName>
    </submittedName>
</protein>
<reference evidence="4 5" key="1">
    <citation type="submission" date="2017-02" db="EMBL/GenBank/DDBJ databases">
        <authorList>
            <person name="Peterson S.W."/>
        </authorList>
    </citation>
    <scope>NUCLEOTIDE SEQUENCE [LARGE SCALE GENOMIC DNA]</scope>
    <source>
        <strain evidence="4 5">ATCC BAA-909</strain>
    </source>
</reference>
<evidence type="ECO:0000256" key="1">
    <source>
        <dbReference type="ARBA" id="ARBA00022737"/>
    </source>
</evidence>
<dbReference type="Pfam" id="PF13174">
    <property type="entry name" value="TPR_6"/>
    <property type="match status" value="1"/>
</dbReference>
<evidence type="ECO:0000313" key="4">
    <source>
        <dbReference type="EMBL" id="SJZ63344.1"/>
    </source>
</evidence>
<dbReference type="STRING" id="225004.SAMN02745152_00805"/>
<evidence type="ECO:0000313" key="5">
    <source>
        <dbReference type="Proteomes" id="UP000190395"/>
    </source>
</evidence>
<dbReference type="Proteomes" id="UP000190395">
    <property type="component" value="Unassembled WGS sequence"/>
</dbReference>
<keyword evidence="2" id="KW-0802">TPR repeat</keyword>
<keyword evidence="3" id="KW-0732">Signal</keyword>
<dbReference type="Pfam" id="PF13432">
    <property type="entry name" value="TPR_16"/>
    <property type="match status" value="2"/>
</dbReference>
<dbReference type="InterPro" id="IPR051685">
    <property type="entry name" value="Ycf3/AcsC/BcsC/TPR_MFPF"/>
</dbReference>
<keyword evidence="1" id="KW-0677">Repeat</keyword>
<dbReference type="RefSeq" id="WP_078930557.1">
    <property type="nucleotide sequence ID" value="NZ_FUXC01000003.1"/>
</dbReference>
<feature type="signal peptide" evidence="3">
    <location>
        <begin position="1"/>
        <end position="27"/>
    </location>
</feature>
<dbReference type="SMART" id="SM00028">
    <property type="entry name" value="TPR"/>
    <property type="match status" value="11"/>
</dbReference>
<dbReference type="InterPro" id="IPR019734">
    <property type="entry name" value="TPR_rpt"/>
</dbReference>
<dbReference type="OrthoDB" id="353380at2"/>
<dbReference type="Gene3D" id="1.25.40.10">
    <property type="entry name" value="Tetratricopeptide repeat domain"/>
    <property type="match status" value="6"/>
</dbReference>
<evidence type="ECO:0000256" key="3">
    <source>
        <dbReference type="SAM" id="SignalP"/>
    </source>
</evidence>
<proteinExistence type="predicted"/>
<dbReference type="SUPFAM" id="SSF81901">
    <property type="entry name" value="HCP-like"/>
    <property type="match status" value="1"/>
</dbReference>
<dbReference type="AlphaFoldDB" id="A0A1T4M9F9"/>
<keyword evidence="5" id="KW-1185">Reference proteome</keyword>
<gene>
    <name evidence="4" type="ORF">SAMN02745152_00805</name>
</gene>
<dbReference type="PANTHER" id="PTHR44943">
    <property type="entry name" value="CELLULOSE SYNTHASE OPERON PROTEIN C"/>
    <property type="match status" value="1"/>
</dbReference>
<name>A0A1T4M9F9_9SPIR</name>
<dbReference type="PANTHER" id="PTHR44943:SF4">
    <property type="entry name" value="TPR REPEAT-CONTAINING PROTEIN MJ0798"/>
    <property type="match status" value="1"/>
</dbReference>
<dbReference type="EMBL" id="FUXC01000003">
    <property type="protein sequence ID" value="SJZ63344.1"/>
    <property type="molecule type" value="Genomic_DNA"/>
</dbReference>
<dbReference type="GeneID" id="303367063"/>